<sequence>MSEIAERYVEQIQTTAETLRRRIVAYYDGVFFLGSKIVTAADRARDIAEPVAYDVKDYVVNASNQNEPVSEMEKDTKNNVVELYLGVSVSEEKCMPLSSLLTMLCLGSNAWNFIRRTRWSVCISRLARKNFRSFYGIYYTGSRANLCIPEYQKKCR</sequence>
<evidence type="ECO:0000313" key="1">
    <source>
        <dbReference type="EMBL" id="VDM65970.1"/>
    </source>
</evidence>
<keyword evidence="2" id="KW-1185">Reference proteome</keyword>
<gene>
    <name evidence="1" type="ORF">SVUK_LOCUS968</name>
</gene>
<dbReference type="EMBL" id="UYYB01001767">
    <property type="protein sequence ID" value="VDM65970.1"/>
    <property type="molecule type" value="Genomic_DNA"/>
</dbReference>
<accession>A0A3P7I0D3</accession>
<organism evidence="1 2">
    <name type="scientific">Strongylus vulgaris</name>
    <name type="common">Blood worm</name>
    <dbReference type="NCBI Taxonomy" id="40348"/>
    <lineage>
        <taxon>Eukaryota</taxon>
        <taxon>Metazoa</taxon>
        <taxon>Ecdysozoa</taxon>
        <taxon>Nematoda</taxon>
        <taxon>Chromadorea</taxon>
        <taxon>Rhabditida</taxon>
        <taxon>Rhabditina</taxon>
        <taxon>Rhabditomorpha</taxon>
        <taxon>Strongyloidea</taxon>
        <taxon>Strongylidae</taxon>
        <taxon>Strongylus</taxon>
    </lineage>
</organism>
<dbReference type="AlphaFoldDB" id="A0A3P7I0D3"/>
<name>A0A3P7I0D3_STRVU</name>
<evidence type="ECO:0000313" key="2">
    <source>
        <dbReference type="Proteomes" id="UP000270094"/>
    </source>
</evidence>
<protein>
    <submittedName>
        <fullName evidence="1">Uncharacterized protein</fullName>
    </submittedName>
</protein>
<dbReference type="OrthoDB" id="5836215at2759"/>
<proteinExistence type="predicted"/>
<reference evidence="1 2" key="1">
    <citation type="submission" date="2018-11" db="EMBL/GenBank/DDBJ databases">
        <authorList>
            <consortium name="Pathogen Informatics"/>
        </authorList>
    </citation>
    <scope>NUCLEOTIDE SEQUENCE [LARGE SCALE GENOMIC DNA]</scope>
</reference>
<dbReference type="Proteomes" id="UP000270094">
    <property type="component" value="Unassembled WGS sequence"/>
</dbReference>